<dbReference type="Proteomes" id="UP001226091">
    <property type="component" value="Chromosome"/>
</dbReference>
<dbReference type="EMBL" id="CP126116">
    <property type="protein sequence ID" value="WHZ57160.1"/>
    <property type="molecule type" value="Genomic_DNA"/>
</dbReference>
<reference evidence="2" key="1">
    <citation type="journal article" date="2025" name="Aquaculture">
        <title>Assessment of the bioflocculant production and safety properties of Metabacillus hrfriensis sp. nov. based on phenotypic and whole-genome sequencing analysis.</title>
        <authorList>
            <person name="Zhang R."/>
            <person name="Zhao Z."/>
            <person name="Luo L."/>
            <person name="Wang S."/>
            <person name="Guo K."/>
            <person name="Xu W."/>
        </authorList>
    </citation>
    <scope>NUCLEOTIDE SEQUENCE [LARGE SCALE GENOMIC DNA]</scope>
    <source>
        <strain evidence="2">CT-WN-B3</strain>
    </source>
</reference>
<gene>
    <name evidence="1" type="ORF">QLQ22_21270</name>
</gene>
<organism evidence="1 2">
    <name type="scientific">Metabacillus hrfriensis</name>
    <dbReference type="NCBI Taxonomy" id="3048891"/>
    <lineage>
        <taxon>Bacteria</taxon>
        <taxon>Bacillati</taxon>
        <taxon>Bacillota</taxon>
        <taxon>Bacilli</taxon>
        <taxon>Bacillales</taxon>
        <taxon>Bacillaceae</taxon>
        <taxon>Metabacillus</taxon>
    </lineage>
</organism>
<keyword evidence="2" id="KW-1185">Reference proteome</keyword>
<protein>
    <submittedName>
        <fullName evidence="1">DNA alkylation repair protein</fullName>
    </submittedName>
</protein>
<proteinExistence type="predicted"/>
<name>A0ACD4RAH5_9BACI</name>
<sequence length="218" mass="25898">MTYAIKLRDVFSQHADQEKAFAMEKYMRNQFRFFGIKSPERKEITKQFLKQHGRPDHLKTTILELWTFEERELLYAAVDILLLEKNKLGQLDIEWIKHLIITNSWWDTVDLIASNIIGHLVIKNPELRETHLDQWTDSDNFWLQRTAILHQLKYKQKTDEAWLYGVILKHSASAEFFIQKAIGWSLREYSKTNPDSVRTFIAGNELPSLSRREGMKYL</sequence>
<evidence type="ECO:0000313" key="1">
    <source>
        <dbReference type="EMBL" id="WHZ57160.1"/>
    </source>
</evidence>
<accession>A0ACD4RAH5</accession>
<evidence type="ECO:0000313" key="2">
    <source>
        <dbReference type="Proteomes" id="UP001226091"/>
    </source>
</evidence>